<evidence type="ECO:0000256" key="2">
    <source>
        <dbReference type="ARBA" id="ARBA00022737"/>
    </source>
</evidence>
<dbReference type="Gene3D" id="1.10.10.60">
    <property type="entry name" value="Homeodomain-like"/>
    <property type="match status" value="2"/>
</dbReference>
<dbReference type="InterPro" id="IPR009057">
    <property type="entry name" value="Homeodomain-like_sf"/>
</dbReference>
<dbReference type="CDD" id="cd00167">
    <property type="entry name" value="SANT"/>
    <property type="match status" value="2"/>
</dbReference>
<dbReference type="PROSITE" id="PS50090">
    <property type="entry name" value="MYB_LIKE"/>
    <property type="match status" value="2"/>
</dbReference>
<reference evidence="10" key="1">
    <citation type="journal article" date="2012" name="Nat. Biotechnol.">
        <title>Reference genome sequence of the model plant Setaria.</title>
        <authorList>
            <person name="Bennetzen J.L."/>
            <person name="Schmutz J."/>
            <person name="Wang H."/>
            <person name="Percifield R."/>
            <person name="Hawkins J."/>
            <person name="Pontaroli A.C."/>
            <person name="Estep M."/>
            <person name="Feng L."/>
            <person name="Vaughn J.N."/>
            <person name="Grimwood J."/>
            <person name="Jenkins J."/>
            <person name="Barry K."/>
            <person name="Lindquist E."/>
            <person name="Hellsten U."/>
            <person name="Deshpande S."/>
            <person name="Wang X."/>
            <person name="Wu X."/>
            <person name="Mitros T."/>
            <person name="Triplett J."/>
            <person name="Yang X."/>
            <person name="Ye C.Y."/>
            <person name="Mauro-Herrera M."/>
            <person name="Wang L."/>
            <person name="Li P."/>
            <person name="Sharma M."/>
            <person name="Sharma R."/>
            <person name="Ronald P.C."/>
            <person name="Panaud O."/>
            <person name="Kellogg E.A."/>
            <person name="Brutnell T.P."/>
            <person name="Doust A.N."/>
            <person name="Tuskan G.A."/>
            <person name="Rokhsar D."/>
            <person name="Devos K.M."/>
        </authorList>
    </citation>
    <scope>NUCLEOTIDE SEQUENCE [LARGE SCALE GENOMIC DNA]</scope>
    <source>
        <strain evidence="10">Yugu1</strain>
    </source>
</reference>
<sequence length="384" mass="42710">MFNLGLGNRDFRVFIYRKLCSGDQPAKKQGASRAKGRQQAGCLPPSQLHHPTQVPSHLSMGRSPCCDENGLKKGPWTPEEDEKLMEYIQKHGHGSWRALPKLAGLNRCGKSCRLRWTNYLRPDIKRGKFTQEEEQTILRLHSVLGNKWSAIAKHLPGRTDNEIKNFWNTHLKKKLIQMGFDPMTHRPRTDFFAALPQLIALANLRQLVEQRPWDDHAARLQVEAVQAAKLQCLQNLIQSAASIATNPSSSSINTIPDLEQIGLLSPPQMSSLSSLPSPSFLESISGQDIVAGQLPDIQIPNSFSEQPTSNDANQNSDFTPKSSVEGENETPKTLLLSENSLPPLTDFPISNFGDACSASSCDGSSIQFPSWPELFDEQFLSEFV</sequence>
<evidence type="ECO:0000259" key="8">
    <source>
        <dbReference type="PROSITE" id="PS50090"/>
    </source>
</evidence>
<protein>
    <submittedName>
        <fullName evidence="10">Uncharacterized protein</fullName>
    </submittedName>
</protein>
<evidence type="ECO:0000256" key="6">
    <source>
        <dbReference type="ARBA" id="ARBA00023242"/>
    </source>
</evidence>
<comment type="subcellular location">
    <subcellularLocation>
        <location evidence="1">Nucleus</location>
    </subcellularLocation>
</comment>
<dbReference type="OrthoDB" id="2143914at2759"/>
<evidence type="ECO:0000256" key="7">
    <source>
        <dbReference type="SAM" id="MobiDB-lite"/>
    </source>
</evidence>
<evidence type="ECO:0000313" key="10">
    <source>
        <dbReference type="EMBL" id="RCV08418.1"/>
    </source>
</evidence>
<organism evidence="10">
    <name type="scientific">Setaria italica</name>
    <name type="common">Foxtail millet</name>
    <name type="synonym">Panicum italicum</name>
    <dbReference type="NCBI Taxonomy" id="4555"/>
    <lineage>
        <taxon>Eukaryota</taxon>
        <taxon>Viridiplantae</taxon>
        <taxon>Streptophyta</taxon>
        <taxon>Embryophyta</taxon>
        <taxon>Tracheophyta</taxon>
        <taxon>Spermatophyta</taxon>
        <taxon>Magnoliopsida</taxon>
        <taxon>Liliopsida</taxon>
        <taxon>Poales</taxon>
        <taxon>Poaceae</taxon>
        <taxon>PACMAD clade</taxon>
        <taxon>Panicoideae</taxon>
        <taxon>Panicodae</taxon>
        <taxon>Paniceae</taxon>
        <taxon>Cenchrinae</taxon>
        <taxon>Setaria</taxon>
    </lineage>
</organism>
<keyword evidence="4" id="KW-0238">DNA-binding</keyword>
<dbReference type="GO" id="GO:0000976">
    <property type="term" value="F:transcription cis-regulatory region binding"/>
    <property type="evidence" value="ECO:0007669"/>
    <property type="project" value="UniProtKB-ARBA"/>
</dbReference>
<dbReference type="InterPro" id="IPR017930">
    <property type="entry name" value="Myb_dom"/>
</dbReference>
<dbReference type="GO" id="GO:0005634">
    <property type="term" value="C:nucleus"/>
    <property type="evidence" value="ECO:0007669"/>
    <property type="project" value="UniProtKB-SubCell"/>
</dbReference>
<evidence type="ECO:0000256" key="4">
    <source>
        <dbReference type="ARBA" id="ARBA00023125"/>
    </source>
</evidence>
<feature type="domain" description="Myb-like" evidence="8">
    <location>
        <begin position="121"/>
        <end position="171"/>
    </location>
</feature>
<keyword evidence="2" id="KW-0677">Repeat</keyword>
<dbReference type="FunFam" id="1.10.10.60:FF:000001">
    <property type="entry name" value="MYB-related transcription factor"/>
    <property type="match status" value="1"/>
</dbReference>
<feature type="domain" description="HTH myb-type" evidence="9">
    <location>
        <begin position="121"/>
        <end position="175"/>
    </location>
</feature>
<evidence type="ECO:0000256" key="1">
    <source>
        <dbReference type="ARBA" id="ARBA00004123"/>
    </source>
</evidence>
<dbReference type="SMR" id="A0A368PSI8"/>
<dbReference type="Pfam" id="PF00249">
    <property type="entry name" value="Myb_DNA-binding"/>
    <property type="match status" value="2"/>
</dbReference>
<dbReference type="SMART" id="SM00717">
    <property type="entry name" value="SANT"/>
    <property type="match status" value="2"/>
</dbReference>
<accession>A0A368PSI8</accession>
<feature type="domain" description="HTH myb-type" evidence="9">
    <location>
        <begin position="68"/>
        <end position="120"/>
    </location>
</feature>
<dbReference type="PANTHER" id="PTHR47994">
    <property type="entry name" value="F14D16.11-RELATED"/>
    <property type="match status" value="1"/>
</dbReference>
<dbReference type="InterPro" id="IPR001005">
    <property type="entry name" value="SANT/Myb"/>
</dbReference>
<evidence type="ECO:0000256" key="3">
    <source>
        <dbReference type="ARBA" id="ARBA00023015"/>
    </source>
</evidence>
<dbReference type="PROSITE" id="PS51294">
    <property type="entry name" value="HTH_MYB"/>
    <property type="match status" value="2"/>
</dbReference>
<feature type="region of interest" description="Disordered" evidence="7">
    <location>
        <begin position="300"/>
        <end position="331"/>
    </location>
</feature>
<feature type="domain" description="Myb-like" evidence="8">
    <location>
        <begin position="68"/>
        <end position="120"/>
    </location>
</feature>
<dbReference type="AlphaFoldDB" id="A0A368PSI8"/>
<proteinExistence type="predicted"/>
<feature type="region of interest" description="Disordered" evidence="7">
    <location>
        <begin position="24"/>
        <end position="60"/>
    </location>
</feature>
<dbReference type="EMBL" id="CM003528">
    <property type="protein sequence ID" value="RCV08418.1"/>
    <property type="molecule type" value="Genomic_DNA"/>
</dbReference>
<feature type="compositionally biased region" description="Polar residues" evidence="7">
    <location>
        <begin position="300"/>
        <end position="322"/>
    </location>
</feature>
<reference evidence="10" key="2">
    <citation type="submission" date="2015-07" db="EMBL/GenBank/DDBJ databases">
        <authorList>
            <person name="Noorani M."/>
        </authorList>
    </citation>
    <scope>NUCLEOTIDE SEQUENCE</scope>
    <source>
        <strain evidence="10">Yugu1</strain>
    </source>
</reference>
<dbReference type="GO" id="GO:0003700">
    <property type="term" value="F:DNA-binding transcription factor activity"/>
    <property type="evidence" value="ECO:0007669"/>
    <property type="project" value="UniProtKB-ARBA"/>
</dbReference>
<dbReference type="FunFam" id="1.10.10.60:FF:000349">
    <property type="entry name" value="Transcription factor MYB39"/>
    <property type="match status" value="1"/>
</dbReference>
<keyword evidence="5" id="KW-0804">Transcription</keyword>
<evidence type="ECO:0000256" key="5">
    <source>
        <dbReference type="ARBA" id="ARBA00023163"/>
    </source>
</evidence>
<gene>
    <name evidence="10" type="ORF">SETIT_1G324800v2</name>
</gene>
<dbReference type="InterPro" id="IPR015495">
    <property type="entry name" value="Myb_TF_plants"/>
</dbReference>
<name>A0A368PSI8_SETIT</name>
<dbReference type="GO" id="GO:1901141">
    <property type="term" value="P:regulation of lignin biosynthetic process"/>
    <property type="evidence" value="ECO:0007669"/>
    <property type="project" value="UniProtKB-ARBA"/>
</dbReference>
<evidence type="ECO:0000259" key="9">
    <source>
        <dbReference type="PROSITE" id="PS51294"/>
    </source>
</evidence>
<keyword evidence="3" id="KW-0805">Transcription regulation</keyword>
<keyword evidence="6" id="KW-0539">Nucleus</keyword>
<dbReference type="SUPFAM" id="SSF46689">
    <property type="entry name" value="Homeodomain-like"/>
    <property type="match status" value="1"/>
</dbReference>